<dbReference type="Proteomes" id="UP000253529">
    <property type="component" value="Unassembled WGS sequence"/>
</dbReference>
<gene>
    <name evidence="2" type="ORF">DFR50_10946</name>
</gene>
<accession>A0A366FHZ3</accession>
<keyword evidence="3" id="KW-1185">Reference proteome</keyword>
<feature type="chain" id="PRO_5016910267" evidence="1">
    <location>
        <begin position="34"/>
        <end position="173"/>
    </location>
</feature>
<organism evidence="2 3">
    <name type="scientific">Roseiarcus fermentans</name>
    <dbReference type="NCBI Taxonomy" id="1473586"/>
    <lineage>
        <taxon>Bacteria</taxon>
        <taxon>Pseudomonadati</taxon>
        <taxon>Pseudomonadota</taxon>
        <taxon>Alphaproteobacteria</taxon>
        <taxon>Hyphomicrobiales</taxon>
        <taxon>Roseiarcaceae</taxon>
        <taxon>Roseiarcus</taxon>
    </lineage>
</organism>
<dbReference type="EMBL" id="QNRK01000009">
    <property type="protein sequence ID" value="RBP14293.1"/>
    <property type="molecule type" value="Genomic_DNA"/>
</dbReference>
<sequence>MPNRAWSRRIAQVALGVAAALGAAAFAGPSALAQGPVRVRAVQVDVAALRANVGDPTAAWVAQAMPQALVQSLGANYAPGDRGGATLIVRPAWVYLCPSSGGAGVWGTCPDTMEGDIIVKGPRGGVVAEMPLRAITTYYPNSVNISLPVQSNMNRINLLSQAFAGWVPRQLGL</sequence>
<dbReference type="InterPro" id="IPR006311">
    <property type="entry name" value="TAT_signal"/>
</dbReference>
<proteinExistence type="predicted"/>
<evidence type="ECO:0000313" key="2">
    <source>
        <dbReference type="EMBL" id="RBP14293.1"/>
    </source>
</evidence>
<dbReference type="PROSITE" id="PS51318">
    <property type="entry name" value="TAT"/>
    <property type="match status" value="1"/>
</dbReference>
<keyword evidence="1" id="KW-0732">Signal</keyword>
<dbReference type="RefSeq" id="WP_113888981.1">
    <property type="nucleotide sequence ID" value="NZ_QNRK01000009.1"/>
</dbReference>
<evidence type="ECO:0000313" key="3">
    <source>
        <dbReference type="Proteomes" id="UP000253529"/>
    </source>
</evidence>
<feature type="signal peptide" evidence="1">
    <location>
        <begin position="1"/>
        <end position="33"/>
    </location>
</feature>
<comment type="caution">
    <text evidence="2">The sequence shown here is derived from an EMBL/GenBank/DDBJ whole genome shotgun (WGS) entry which is preliminary data.</text>
</comment>
<protein>
    <submittedName>
        <fullName evidence="2">Uncharacterized protein</fullName>
    </submittedName>
</protein>
<dbReference type="AlphaFoldDB" id="A0A366FHZ3"/>
<evidence type="ECO:0000256" key="1">
    <source>
        <dbReference type="SAM" id="SignalP"/>
    </source>
</evidence>
<name>A0A366FHZ3_9HYPH</name>
<reference evidence="2 3" key="1">
    <citation type="submission" date="2018-06" db="EMBL/GenBank/DDBJ databases">
        <title>Genomic Encyclopedia of Type Strains, Phase IV (KMG-IV): sequencing the most valuable type-strain genomes for metagenomic binning, comparative biology and taxonomic classification.</title>
        <authorList>
            <person name="Goeker M."/>
        </authorList>
    </citation>
    <scope>NUCLEOTIDE SEQUENCE [LARGE SCALE GENOMIC DNA]</scope>
    <source>
        <strain evidence="2 3">DSM 24875</strain>
    </source>
</reference>